<protein>
    <recommendedName>
        <fullName evidence="6">Coupling factor for flagellin transcription and translation</fullName>
    </recommendedName>
</protein>
<evidence type="ECO:0000313" key="5">
    <source>
        <dbReference type="Proteomes" id="UP000198778"/>
    </source>
</evidence>
<evidence type="ECO:0000256" key="2">
    <source>
        <dbReference type="SAM" id="MobiDB-lite"/>
    </source>
</evidence>
<keyword evidence="3" id="KW-0812">Transmembrane</keyword>
<organism evidence="4 5">
    <name type="scientific">Alkalicoccus daliensis</name>
    <dbReference type="NCBI Taxonomy" id="745820"/>
    <lineage>
        <taxon>Bacteria</taxon>
        <taxon>Bacillati</taxon>
        <taxon>Bacillota</taxon>
        <taxon>Bacilli</taxon>
        <taxon>Bacillales</taxon>
        <taxon>Bacillaceae</taxon>
        <taxon>Alkalicoccus</taxon>
    </lineage>
</organism>
<keyword evidence="3" id="KW-1133">Transmembrane helix</keyword>
<dbReference type="STRING" id="745820.SAMN04488053_101365"/>
<feature type="coiled-coil region" evidence="1">
    <location>
        <begin position="38"/>
        <end position="69"/>
    </location>
</feature>
<dbReference type="AlphaFoldDB" id="A0A1H0A5I6"/>
<keyword evidence="3" id="KW-0472">Membrane</keyword>
<evidence type="ECO:0000256" key="1">
    <source>
        <dbReference type="SAM" id="Coils"/>
    </source>
</evidence>
<feature type="transmembrane region" description="Helical" evidence="3">
    <location>
        <begin position="6"/>
        <end position="23"/>
    </location>
</feature>
<keyword evidence="5" id="KW-1185">Reference proteome</keyword>
<sequence>MFYLLMVSLFLHLISFFALLVLYKRQEAYRPENDNKNIKEMEDMLLSYTTEMKDNNERLIRRLKEEKASYIKSGINSAEEETEKQTGPPAPKENLPDSTQHPETNKEQALYDKYENYEPPLPDLEKPPLVETTLRSQVLALKEKGYSENEIAQQLKIGAGEVELLIKFYQ</sequence>
<dbReference type="Pfam" id="PF19610">
    <property type="entry name" value="DUF6115"/>
    <property type="match status" value="1"/>
</dbReference>
<feature type="region of interest" description="Disordered" evidence="2">
    <location>
        <begin position="71"/>
        <end position="110"/>
    </location>
</feature>
<reference evidence="5" key="1">
    <citation type="submission" date="2016-10" db="EMBL/GenBank/DDBJ databases">
        <authorList>
            <person name="Varghese N."/>
            <person name="Submissions S."/>
        </authorList>
    </citation>
    <scope>NUCLEOTIDE SEQUENCE [LARGE SCALE GENOMIC DNA]</scope>
    <source>
        <strain evidence="5">CGMCC 1.10369</strain>
    </source>
</reference>
<dbReference type="Proteomes" id="UP000198778">
    <property type="component" value="Unassembled WGS sequence"/>
</dbReference>
<dbReference type="InterPro" id="IPR046118">
    <property type="entry name" value="DUF6115"/>
</dbReference>
<gene>
    <name evidence="4" type="ORF">SAMN04488053_101365</name>
</gene>
<proteinExistence type="predicted"/>
<dbReference type="EMBL" id="FNIL01000001">
    <property type="protein sequence ID" value="SDN28929.1"/>
    <property type="molecule type" value="Genomic_DNA"/>
</dbReference>
<dbReference type="RefSeq" id="WP_139148906.1">
    <property type="nucleotide sequence ID" value="NZ_FNIL01000001.1"/>
</dbReference>
<name>A0A1H0A5I6_9BACI</name>
<evidence type="ECO:0008006" key="6">
    <source>
        <dbReference type="Google" id="ProtNLM"/>
    </source>
</evidence>
<keyword evidence="1" id="KW-0175">Coiled coil</keyword>
<evidence type="ECO:0000256" key="3">
    <source>
        <dbReference type="SAM" id="Phobius"/>
    </source>
</evidence>
<evidence type="ECO:0000313" key="4">
    <source>
        <dbReference type="EMBL" id="SDN28929.1"/>
    </source>
</evidence>
<dbReference type="OrthoDB" id="1708317at2"/>
<accession>A0A1H0A5I6</accession>